<dbReference type="Pfam" id="PF07727">
    <property type="entry name" value="RVT_2"/>
    <property type="match status" value="1"/>
</dbReference>
<feature type="domain" description="Reverse transcriptase Ty1/copia-type" evidence="1">
    <location>
        <begin position="63"/>
        <end position="203"/>
    </location>
</feature>
<accession>A0AAV0EP10</accession>
<keyword evidence="3" id="KW-1185">Reference proteome</keyword>
<name>A0AAV0EP10_9ASTE</name>
<reference evidence="2" key="1">
    <citation type="submission" date="2022-07" db="EMBL/GenBank/DDBJ databases">
        <authorList>
            <person name="Macas J."/>
            <person name="Novak P."/>
            <person name="Neumann P."/>
        </authorList>
    </citation>
    <scope>NUCLEOTIDE SEQUENCE</scope>
</reference>
<evidence type="ECO:0000259" key="1">
    <source>
        <dbReference type="Pfam" id="PF07727"/>
    </source>
</evidence>
<dbReference type="CDD" id="cd09272">
    <property type="entry name" value="RNase_HI_RT_Ty1"/>
    <property type="match status" value="1"/>
</dbReference>
<proteinExistence type="predicted"/>
<dbReference type="PANTHER" id="PTHR11439:SF498">
    <property type="entry name" value="DNAK FAMILY PROTEIN"/>
    <property type="match status" value="1"/>
</dbReference>
<protein>
    <recommendedName>
        <fullName evidence="1">Reverse transcriptase Ty1/copia-type domain-containing protein</fullName>
    </recommendedName>
</protein>
<organism evidence="2 3">
    <name type="scientific">Cuscuta epithymum</name>
    <dbReference type="NCBI Taxonomy" id="186058"/>
    <lineage>
        <taxon>Eukaryota</taxon>
        <taxon>Viridiplantae</taxon>
        <taxon>Streptophyta</taxon>
        <taxon>Embryophyta</taxon>
        <taxon>Tracheophyta</taxon>
        <taxon>Spermatophyta</taxon>
        <taxon>Magnoliopsida</taxon>
        <taxon>eudicotyledons</taxon>
        <taxon>Gunneridae</taxon>
        <taxon>Pentapetalae</taxon>
        <taxon>asterids</taxon>
        <taxon>lamiids</taxon>
        <taxon>Solanales</taxon>
        <taxon>Convolvulaceae</taxon>
        <taxon>Cuscuteae</taxon>
        <taxon>Cuscuta</taxon>
        <taxon>Cuscuta subgen. Cuscuta</taxon>
    </lineage>
</organism>
<dbReference type="Proteomes" id="UP001152523">
    <property type="component" value="Unassembled WGS sequence"/>
</dbReference>
<dbReference type="EMBL" id="CAMAPF010000934">
    <property type="protein sequence ID" value="CAH9124535.1"/>
    <property type="molecule type" value="Genomic_DNA"/>
</dbReference>
<dbReference type="SUPFAM" id="SSF56672">
    <property type="entry name" value="DNA/RNA polymerases"/>
    <property type="match status" value="1"/>
</dbReference>
<comment type="caution">
    <text evidence="2">The sequence shown here is derived from an EMBL/GenBank/DDBJ whole genome shotgun (WGS) entry which is preliminary data.</text>
</comment>
<sequence>MCGIEVVTMPHSPTASNEFSTVRDEAKRGERIRKCPKHLTDYEIDLPPSLDHSRIANHSANSTGFSKNGDTRVCKLQKSLYGLCQASRNWYQKFTEALTGIGFHQSRADHSLFIFRQGAIDTFALIYVDDVLLAGNDTSHISTVKEYLDKNFSIKDLGKLKYFLGIEVARSPESFVLSQRKYTLDILEESGFLASRPSSFPMEQNLKLRPDDGSTPVNAPSYRRLIGRLLYLTITRPDIVYSVSQLSQFLSNPLQTHLDAAIRVLRYLKQTPGQRIFISSDTDLTLKGFCDADWAGCSFTRRSSTGFFITLGNSPISWRTKKQSVVSRSSAEAEYRAMAVTVSEIIWLRWLLRDFTIILKGPTPLYCDNQAARQIALNPVFHERTKHVEMDCYFVRERVASSEIQPVSISTNHQVADIFIKALGTHRFQFLRSKLGVRNLHTPP</sequence>
<dbReference type="AlphaFoldDB" id="A0AAV0EP10"/>
<gene>
    <name evidence="2" type="ORF">CEPIT_LOCUS26052</name>
</gene>
<evidence type="ECO:0000313" key="3">
    <source>
        <dbReference type="Proteomes" id="UP001152523"/>
    </source>
</evidence>
<evidence type="ECO:0000313" key="2">
    <source>
        <dbReference type="EMBL" id="CAH9124535.1"/>
    </source>
</evidence>
<dbReference type="PANTHER" id="PTHR11439">
    <property type="entry name" value="GAG-POL-RELATED RETROTRANSPOSON"/>
    <property type="match status" value="1"/>
</dbReference>
<dbReference type="InterPro" id="IPR013103">
    <property type="entry name" value="RVT_2"/>
</dbReference>
<dbReference type="InterPro" id="IPR043502">
    <property type="entry name" value="DNA/RNA_pol_sf"/>
</dbReference>